<accession>A0ABR9GXU6</accession>
<name>A0ABR9GXU6_9HYPH</name>
<evidence type="ECO:0000313" key="2">
    <source>
        <dbReference type="Proteomes" id="UP000598227"/>
    </source>
</evidence>
<dbReference type="PANTHER" id="PTHR31389:SF4">
    <property type="entry name" value="LD39211P"/>
    <property type="match status" value="1"/>
</dbReference>
<dbReference type="Pfam" id="PF07801">
    <property type="entry name" value="DUF1647"/>
    <property type="match status" value="1"/>
</dbReference>
<dbReference type="InterPro" id="IPR012444">
    <property type="entry name" value="DUF1647"/>
</dbReference>
<dbReference type="PANTHER" id="PTHR31389">
    <property type="entry name" value="LD39211P"/>
    <property type="match status" value="1"/>
</dbReference>
<keyword evidence="2" id="KW-1185">Reference proteome</keyword>
<dbReference type="Proteomes" id="UP000598227">
    <property type="component" value="Unassembled WGS sequence"/>
</dbReference>
<proteinExistence type="predicted"/>
<gene>
    <name evidence="1" type="ORF">IHE39_29540</name>
</gene>
<comment type="caution">
    <text evidence="1">The sequence shown here is derived from an EMBL/GenBank/DDBJ whole genome shotgun (WGS) entry which is preliminary data.</text>
</comment>
<sequence>MFSALKSYLFPAPLTLVTASDTSHARSLMNFLASAKEHEPATKLIVYDLGLTAQERQVIESRFSYEIRRFEFERYPAFFDIKIAAGEYAWKPQLVRDVARESKGILCWMDAGDVITEPLVKLRRETKRFGYHSTHSSGTIKDWTHPGMLSYFGLPSDWNADAPNLNTACVAFDLESDIGANLVEQWAEGALVRDCIAPEGSSRANHRQDQALFTVLAYRAGRPNVSKKYLGYAIHRDVEHQPAA</sequence>
<organism evidence="1 2">
    <name type="scientific">Aminobacter carboxidus</name>
    <dbReference type="NCBI Taxonomy" id="376165"/>
    <lineage>
        <taxon>Bacteria</taxon>
        <taxon>Pseudomonadati</taxon>
        <taxon>Pseudomonadota</taxon>
        <taxon>Alphaproteobacteria</taxon>
        <taxon>Hyphomicrobiales</taxon>
        <taxon>Phyllobacteriaceae</taxon>
        <taxon>Aminobacter</taxon>
    </lineage>
</organism>
<dbReference type="EMBL" id="JACZEP010000021">
    <property type="protein sequence ID" value="MBE1208440.1"/>
    <property type="molecule type" value="Genomic_DNA"/>
</dbReference>
<reference evidence="1 2" key="1">
    <citation type="submission" date="2020-09" db="EMBL/GenBank/DDBJ databases">
        <title>Draft Genome Sequence of Aminobacter carboxidus type strain DSM 1086, a soil Gram-negative carboxydobacterium.</title>
        <authorList>
            <person name="Turrini P."/>
            <person name="Tescari M."/>
            <person name="Artuso I."/>
            <person name="Lugli G.A."/>
            <person name="Frangipani E."/>
            <person name="Ventura M."/>
            <person name="Visca P."/>
        </authorList>
    </citation>
    <scope>NUCLEOTIDE SEQUENCE [LARGE SCALE GENOMIC DNA]</scope>
    <source>
        <strain evidence="1 2">DSM 1086</strain>
    </source>
</reference>
<protein>
    <submittedName>
        <fullName evidence="1">DUF1647 domain-containing protein</fullName>
    </submittedName>
</protein>
<evidence type="ECO:0000313" key="1">
    <source>
        <dbReference type="EMBL" id="MBE1208440.1"/>
    </source>
</evidence>
<dbReference type="RefSeq" id="WP_192569040.1">
    <property type="nucleotide sequence ID" value="NZ_JACZEP010000021.1"/>
</dbReference>